<evidence type="ECO:0000313" key="2">
    <source>
        <dbReference type="Proteomes" id="UP000480246"/>
    </source>
</evidence>
<comment type="caution">
    <text evidence="1">The sequence shown here is derived from an EMBL/GenBank/DDBJ whole genome shotgun (WGS) entry which is preliminary data.</text>
</comment>
<accession>A0A7C8GRF8</accession>
<dbReference type="EMBL" id="WEID01000092">
    <property type="protein sequence ID" value="KAB8127373.1"/>
    <property type="molecule type" value="Genomic_DNA"/>
</dbReference>
<evidence type="ECO:0000313" key="1">
    <source>
        <dbReference type="EMBL" id="KAB8127373.1"/>
    </source>
</evidence>
<keyword evidence="2" id="KW-1185">Reference proteome</keyword>
<reference evidence="1 2" key="1">
    <citation type="submission" date="2019-10" db="EMBL/GenBank/DDBJ databases">
        <title>Gracilibacillus sp. nov. isolated from rice seeds.</title>
        <authorList>
            <person name="He S."/>
        </authorList>
    </citation>
    <scope>NUCLEOTIDE SEQUENCE [LARGE SCALE GENOMIC DNA]</scope>
    <source>
        <strain evidence="1 2">TD8</strain>
    </source>
</reference>
<gene>
    <name evidence="1" type="ORF">F9U64_17835</name>
</gene>
<organism evidence="1 2">
    <name type="scientific">Gracilibacillus oryzae</name>
    <dbReference type="NCBI Taxonomy" id="1672701"/>
    <lineage>
        <taxon>Bacteria</taxon>
        <taxon>Bacillati</taxon>
        <taxon>Bacillota</taxon>
        <taxon>Bacilli</taxon>
        <taxon>Bacillales</taxon>
        <taxon>Bacillaceae</taxon>
        <taxon>Gracilibacillus</taxon>
    </lineage>
</organism>
<protein>
    <submittedName>
        <fullName evidence="1">Uncharacterized protein</fullName>
    </submittedName>
</protein>
<dbReference type="Proteomes" id="UP000480246">
    <property type="component" value="Unassembled WGS sequence"/>
</dbReference>
<dbReference type="RefSeq" id="WP_153406249.1">
    <property type="nucleotide sequence ID" value="NZ_ML762443.1"/>
</dbReference>
<sequence>MLIDVRSFFEERNLEERFYHFEIDDGSVEGLSTHFIIDFLIQYVDEMNKDIAISIFLLQELNASNDFILDVYFPTVAEQLIEDNIRLNKWKSIEKKVVNNESVTFTIKGKDGQLNEYEAFKDENGKYKMKEPGFEFLIYNSFN</sequence>
<name>A0A7C8GRF8_9BACI</name>
<proteinExistence type="predicted"/>
<dbReference type="AlphaFoldDB" id="A0A7C8GRF8"/>